<feature type="domain" description="RNase E/G thioredoxin-like" evidence="10">
    <location>
        <begin position="467"/>
        <end position="550"/>
    </location>
</feature>
<dbReference type="InterPro" id="IPR019307">
    <property type="entry name" value="RNA-bd_AU-1/RNase_E/G"/>
</dbReference>
<dbReference type="SUPFAM" id="SSF50249">
    <property type="entry name" value="Nucleic acid-binding proteins"/>
    <property type="match status" value="1"/>
</dbReference>
<keyword evidence="12" id="KW-1185">Reference proteome</keyword>
<dbReference type="CDD" id="cd04453">
    <property type="entry name" value="S1_RNase_E"/>
    <property type="match status" value="1"/>
</dbReference>
<dbReference type="Gene3D" id="2.40.50.140">
    <property type="entry name" value="Nucleic acid-binding proteins"/>
    <property type="match status" value="1"/>
</dbReference>
<evidence type="ECO:0000256" key="1">
    <source>
        <dbReference type="ARBA" id="ARBA00001946"/>
    </source>
</evidence>
<evidence type="ECO:0000259" key="9">
    <source>
        <dbReference type="Pfam" id="PF10150"/>
    </source>
</evidence>
<keyword evidence="5" id="KW-0255">Endonuclease</keyword>
<dbReference type="PANTHER" id="PTHR30001">
    <property type="entry name" value="RIBONUCLEASE"/>
    <property type="match status" value="1"/>
</dbReference>
<keyword evidence="6" id="KW-0378">Hydrolase</keyword>
<evidence type="ECO:0000259" key="10">
    <source>
        <dbReference type="Pfam" id="PF20833"/>
    </source>
</evidence>
<organism evidence="11 12">
    <name type="scientific">Candidatus Methylacidiphilum infernorum</name>
    <dbReference type="NCBI Taxonomy" id="511746"/>
    <lineage>
        <taxon>Bacteria</taxon>
        <taxon>Pseudomonadati</taxon>
        <taxon>Verrucomicrobiota</taxon>
        <taxon>Methylacidiphilae</taxon>
        <taxon>Methylacidiphilales</taxon>
        <taxon>Methylacidiphilaceae</taxon>
        <taxon>Methylacidiphilum (ex Ratnadevi et al. 2023)</taxon>
    </lineage>
</organism>
<dbReference type="Gene3D" id="3.40.1260.20">
    <property type="entry name" value="Ribonuclease E, catalytic domain"/>
    <property type="match status" value="1"/>
</dbReference>
<protein>
    <submittedName>
        <fullName evidence="11">Rne/Rng family ribonuclease</fullName>
    </submittedName>
</protein>
<evidence type="ECO:0000256" key="2">
    <source>
        <dbReference type="ARBA" id="ARBA00022490"/>
    </source>
</evidence>
<evidence type="ECO:0000256" key="6">
    <source>
        <dbReference type="ARBA" id="ARBA00022801"/>
    </source>
</evidence>
<evidence type="ECO:0000256" key="3">
    <source>
        <dbReference type="ARBA" id="ARBA00022722"/>
    </source>
</evidence>
<feature type="domain" description="RNA-binding protein AU-1/Ribonuclease E/G" evidence="9">
    <location>
        <begin position="186"/>
        <end position="456"/>
    </location>
</feature>
<dbReference type="Pfam" id="PF20833">
    <property type="entry name" value="RNase_E_G_Thio"/>
    <property type="match status" value="1"/>
</dbReference>
<proteinExistence type="predicted"/>
<gene>
    <name evidence="11" type="ORF">EM20IM_02600</name>
</gene>
<dbReference type="InterPro" id="IPR012340">
    <property type="entry name" value="NA-bd_OB-fold"/>
</dbReference>
<evidence type="ECO:0000256" key="7">
    <source>
        <dbReference type="ARBA" id="ARBA00022842"/>
    </source>
</evidence>
<accession>A0ABX7PXI2</accession>
<dbReference type="PANTHER" id="PTHR30001:SF1">
    <property type="entry name" value="RIBONUCLEASE E_G-LIKE PROTEIN, CHLOROPLASTIC"/>
    <property type="match status" value="1"/>
</dbReference>
<evidence type="ECO:0000313" key="12">
    <source>
        <dbReference type="Proteomes" id="UP000663088"/>
    </source>
</evidence>
<dbReference type="InterPro" id="IPR048583">
    <property type="entry name" value="RNase_E_G_thioredoxin-like"/>
</dbReference>
<keyword evidence="2" id="KW-0963">Cytoplasm</keyword>
<keyword evidence="3" id="KW-0540">Nuclease</keyword>
<dbReference type="EMBL" id="CP065956">
    <property type="protein sequence ID" value="QSR87726.1"/>
    <property type="molecule type" value="Genomic_DNA"/>
</dbReference>
<keyword evidence="4" id="KW-0479">Metal-binding</keyword>
<dbReference type="InterPro" id="IPR004659">
    <property type="entry name" value="RNase_E/G"/>
</dbReference>
<dbReference type="Pfam" id="PF10150">
    <property type="entry name" value="RNase_E_G"/>
    <property type="match status" value="1"/>
</dbReference>
<comment type="cofactor">
    <cofactor evidence="1">
        <name>Mg(2+)</name>
        <dbReference type="ChEBI" id="CHEBI:18420"/>
    </cofactor>
</comment>
<sequence>MPFLFSLPVYKQSWNLINPQSALTSPIFPVRQMEIFVMIFDRIKQLVRHPKKRSNKEIAISCEPLERRVALLDEGLLEEFAIERGSQKEIAQNIYKGRVNNIDQGLKALFVDIGIGKNAFLHFWDAIPAALDAGIELFERKGTKSKARPLRAEDIPNIYPPGSEVVVQVTKGPIGTKGPRVTTNITLAGRYLVLMPYNEQFGISRKIEDPKERARLRKILNELRIPEGMGVIIRTVGEGQKTRYFVRDLAILLQKWNAIEQKMRECPAPVLLYREPDLIERTVRDFLTDDVEKIYIDDENEMKRIKDLVAQISKRSQKKIIYYNEPIPLFEKLNIERQIDTAFMRKVELPSGGYIIIDETEALVAIDVNTGKAKVGKDQDNMILKTNIEAAAEISRQLRLRNIGGLVVIDFIDMKSRRDQHLVFEKLKECVRKDRAKINLLPISSFGLVEMTRQRVQESIWHSLYVPCPHCHGRGMVKSPETMSIEIQRAINRVIRLHPEVKELRVILNSFVLDRLKSEDEELLVDLERRMQGKLYFRTDPRINYEEFKIVNALTGEDIT</sequence>
<keyword evidence="7" id="KW-0460">Magnesium</keyword>
<name>A0ABX7PXI2_9BACT</name>
<dbReference type="Proteomes" id="UP000663088">
    <property type="component" value="Chromosome"/>
</dbReference>
<reference evidence="11 12" key="1">
    <citation type="submission" date="2020-12" db="EMBL/GenBank/DDBJ databases">
        <authorList>
            <person name="Awala S.I."/>
            <person name="Gwak J.-H."/>
            <person name="Kim S.-J."/>
            <person name="Rhee S.-K."/>
        </authorList>
    </citation>
    <scope>NUCLEOTIDE SEQUENCE [LARGE SCALE GENOMIC DNA]</scope>
    <source>
        <strain evidence="11 12">IT5</strain>
    </source>
</reference>
<evidence type="ECO:0000256" key="4">
    <source>
        <dbReference type="ARBA" id="ARBA00022723"/>
    </source>
</evidence>
<keyword evidence="8" id="KW-0694">RNA-binding</keyword>
<evidence type="ECO:0000313" key="11">
    <source>
        <dbReference type="EMBL" id="QSR87726.1"/>
    </source>
</evidence>
<evidence type="ECO:0000256" key="8">
    <source>
        <dbReference type="ARBA" id="ARBA00022884"/>
    </source>
</evidence>
<dbReference type="NCBIfam" id="TIGR00757">
    <property type="entry name" value="RNaseEG"/>
    <property type="match status" value="1"/>
</dbReference>
<evidence type="ECO:0000256" key="5">
    <source>
        <dbReference type="ARBA" id="ARBA00022759"/>
    </source>
</evidence>